<keyword evidence="3" id="KW-0004">4Fe-4S</keyword>
<name>A0A212KHA9_9DELT</name>
<organism evidence="8">
    <name type="scientific">uncultured delta proteobacterium</name>
    <dbReference type="NCBI Taxonomy" id="34034"/>
    <lineage>
        <taxon>Bacteria</taxon>
        <taxon>Deltaproteobacteria</taxon>
        <taxon>environmental samples</taxon>
    </lineage>
</organism>
<reference evidence="8" key="1">
    <citation type="submission" date="2016-04" db="EMBL/GenBank/DDBJ databases">
        <authorList>
            <person name="Evans L.H."/>
            <person name="Alamgir A."/>
            <person name="Owens N."/>
            <person name="Weber N.D."/>
            <person name="Virtaneva K."/>
            <person name="Barbian K."/>
            <person name="Babar A."/>
            <person name="Rosenke K."/>
        </authorList>
    </citation>
    <scope>NUCLEOTIDE SEQUENCE</scope>
    <source>
        <strain evidence="8">86</strain>
    </source>
</reference>
<dbReference type="PANTHER" id="PTHR42989">
    <property type="entry name" value="HYDROGENASE-4 COMPONENT I"/>
    <property type="match status" value="1"/>
</dbReference>
<dbReference type="Gene3D" id="3.30.70.20">
    <property type="match status" value="1"/>
</dbReference>
<evidence type="ECO:0000256" key="4">
    <source>
        <dbReference type="ARBA" id="ARBA00022723"/>
    </source>
</evidence>
<evidence type="ECO:0000256" key="2">
    <source>
        <dbReference type="ARBA" id="ARBA00009173"/>
    </source>
</evidence>
<accession>A0A212KHA9</accession>
<evidence type="ECO:0000313" key="8">
    <source>
        <dbReference type="EMBL" id="SBW11100.1"/>
    </source>
</evidence>
<dbReference type="InterPro" id="IPR052375">
    <property type="entry name" value="Complex_I_20kDa-like"/>
</dbReference>
<feature type="domain" description="4Fe-4S ferredoxin-type" evidence="7">
    <location>
        <begin position="70"/>
        <end position="98"/>
    </location>
</feature>
<keyword evidence="6" id="KW-0411">Iron-sulfur</keyword>
<sequence length="264" mass="28306">MICEAAMFKILTERLHQKYRTVPYPAKEPVLSARFRGRPVLHEVPAGAMEGLAAAAANACPTGAFFRDADGPCLDMGQCIFCGACAKAAPGFITFDGGHRLAGLSREELLVRPGEKNGEDHEPVTPDSIRKLFKRSFRIREVSAAGCNACEADCNVLTTVVFDLARFGIDFVASPRHADAVLVTGPVPRNMQLALHKCYDVMPGPKVVIAVGACAISGGLFRDMDQEGAGVPPHLDVDLFIPGCPPSPYTILGGLLRFLGRDKK</sequence>
<proteinExistence type="inferred from homology"/>
<dbReference type="InterPro" id="IPR006137">
    <property type="entry name" value="NADH_UbQ_OxRdtase-like_20kDa"/>
</dbReference>
<evidence type="ECO:0000259" key="7">
    <source>
        <dbReference type="PROSITE" id="PS51379"/>
    </source>
</evidence>
<comment type="similarity">
    <text evidence="2">Belongs to the complex I 20 kDa subunit family.</text>
</comment>
<dbReference type="GO" id="GO:0051539">
    <property type="term" value="F:4 iron, 4 sulfur cluster binding"/>
    <property type="evidence" value="ECO:0007669"/>
    <property type="project" value="UniProtKB-KW"/>
</dbReference>
<dbReference type="GO" id="GO:0046872">
    <property type="term" value="F:metal ion binding"/>
    <property type="evidence" value="ECO:0007669"/>
    <property type="project" value="UniProtKB-KW"/>
</dbReference>
<evidence type="ECO:0000256" key="1">
    <source>
        <dbReference type="ARBA" id="ARBA00001966"/>
    </source>
</evidence>
<dbReference type="InterPro" id="IPR017896">
    <property type="entry name" value="4Fe4S_Fe-S-bd"/>
</dbReference>
<protein>
    <submittedName>
        <fullName evidence="8">Ni,Fe-hydrogenase III small subunit</fullName>
    </submittedName>
</protein>
<dbReference type="Gene3D" id="3.40.50.12280">
    <property type="match status" value="1"/>
</dbReference>
<comment type="cofactor">
    <cofactor evidence="1">
        <name>[4Fe-4S] cluster</name>
        <dbReference type="ChEBI" id="CHEBI:49883"/>
    </cofactor>
</comment>
<evidence type="ECO:0000256" key="6">
    <source>
        <dbReference type="ARBA" id="ARBA00023014"/>
    </source>
</evidence>
<dbReference type="PROSITE" id="PS51379">
    <property type="entry name" value="4FE4S_FER_2"/>
    <property type="match status" value="1"/>
</dbReference>
<gene>
    <name evidence="8" type="ORF">KL86DPRO_70165</name>
</gene>
<dbReference type="SUPFAM" id="SSF54862">
    <property type="entry name" value="4Fe-4S ferredoxins"/>
    <property type="match status" value="1"/>
</dbReference>
<dbReference type="EMBL" id="FLUQ01000007">
    <property type="protein sequence ID" value="SBW11100.1"/>
    <property type="molecule type" value="Genomic_DNA"/>
</dbReference>
<dbReference type="PANTHER" id="PTHR42989:SF1">
    <property type="entry name" value="FORMATE HYDROGENLYASE SUBUNIT 7-RELATED"/>
    <property type="match status" value="1"/>
</dbReference>
<dbReference type="AlphaFoldDB" id="A0A212KHA9"/>
<evidence type="ECO:0000256" key="5">
    <source>
        <dbReference type="ARBA" id="ARBA00023004"/>
    </source>
</evidence>
<keyword evidence="5" id="KW-0408">Iron</keyword>
<evidence type="ECO:0000256" key="3">
    <source>
        <dbReference type="ARBA" id="ARBA00022485"/>
    </source>
</evidence>
<dbReference type="SUPFAM" id="SSF56770">
    <property type="entry name" value="HydA/Nqo6-like"/>
    <property type="match status" value="1"/>
</dbReference>
<dbReference type="Pfam" id="PF01058">
    <property type="entry name" value="Oxidored_q6"/>
    <property type="match status" value="1"/>
</dbReference>
<keyword evidence="4" id="KW-0479">Metal-binding</keyword>